<accession>A0A1C3V4J4</accession>
<dbReference type="RefSeq" id="WP_091955825.1">
    <property type="nucleotide sequence ID" value="NZ_FMAI01000003.1"/>
</dbReference>
<dbReference type="Pfam" id="PF01850">
    <property type="entry name" value="PIN"/>
    <property type="match status" value="1"/>
</dbReference>
<feature type="domain" description="PIN" evidence="1">
    <location>
        <begin position="5"/>
        <end position="116"/>
    </location>
</feature>
<organism evidence="2 3">
    <name type="scientific">Bradyrhizobium shewense</name>
    <dbReference type="NCBI Taxonomy" id="1761772"/>
    <lineage>
        <taxon>Bacteria</taxon>
        <taxon>Pseudomonadati</taxon>
        <taxon>Pseudomonadota</taxon>
        <taxon>Alphaproteobacteria</taxon>
        <taxon>Hyphomicrobiales</taxon>
        <taxon>Nitrobacteraceae</taxon>
        <taxon>Bradyrhizobium</taxon>
    </lineage>
</organism>
<evidence type="ECO:0000313" key="3">
    <source>
        <dbReference type="Proteomes" id="UP000199184"/>
    </source>
</evidence>
<reference evidence="3" key="1">
    <citation type="submission" date="2016-08" db="EMBL/GenBank/DDBJ databases">
        <authorList>
            <person name="Varghese N."/>
            <person name="Submissions Spin"/>
        </authorList>
    </citation>
    <scope>NUCLEOTIDE SEQUENCE [LARGE SCALE GENOMIC DNA]</scope>
    <source>
        <strain evidence="3">ERR11</strain>
    </source>
</reference>
<name>A0A1C3V4J4_9BRAD</name>
<proteinExistence type="predicted"/>
<keyword evidence="3" id="KW-1185">Reference proteome</keyword>
<dbReference type="Gene3D" id="3.40.50.1010">
    <property type="entry name" value="5'-nuclease"/>
    <property type="match status" value="1"/>
</dbReference>
<dbReference type="PANTHER" id="PTHR39664:SF2">
    <property type="entry name" value="NUCLEIC ACID-BINDING PROTEIN, CONTAINING PIN DOMAIN-RELATED"/>
    <property type="match status" value="1"/>
</dbReference>
<dbReference type="EMBL" id="FMAI01000003">
    <property type="protein sequence ID" value="SCB22507.1"/>
    <property type="molecule type" value="Genomic_DNA"/>
</dbReference>
<dbReference type="AlphaFoldDB" id="A0A1C3V4J4"/>
<dbReference type="CDD" id="cd18683">
    <property type="entry name" value="PIN_VapC-like"/>
    <property type="match status" value="1"/>
</dbReference>
<dbReference type="Proteomes" id="UP000199184">
    <property type="component" value="Unassembled WGS sequence"/>
</dbReference>
<dbReference type="InterPro" id="IPR002716">
    <property type="entry name" value="PIN_dom"/>
</dbReference>
<protein>
    <submittedName>
        <fullName evidence="2">Predicted nucleic-acid-binding protein, contains PIN domain</fullName>
    </submittedName>
</protein>
<dbReference type="SUPFAM" id="SSF88723">
    <property type="entry name" value="PIN domain-like"/>
    <property type="match status" value="1"/>
</dbReference>
<evidence type="ECO:0000259" key="1">
    <source>
        <dbReference type="Pfam" id="PF01850"/>
    </source>
</evidence>
<evidence type="ECO:0000313" key="2">
    <source>
        <dbReference type="EMBL" id="SCB22507.1"/>
    </source>
</evidence>
<gene>
    <name evidence="2" type="ORF">GA0061098_1003219</name>
</gene>
<dbReference type="PANTHER" id="PTHR39664">
    <property type="match status" value="1"/>
</dbReference>
<sequence>MKITPDTNVLVRVLVGDDAEQSKVAEALLKKADLIAISIPALCELAWVLSRGYKTSAENISASIRHLINASNAVVDRPAAEAGLAFLDAGGDFADGVIAHEGNWLGADTFVSFDRKAVKLIEASGGLARLAGTT</sequence>
<dbReference type="InterPro" id="IPR029060">
    <property type="entry name" value="PIN-like_dom_sf"/>
</dbReference>